<dbReference type="OrthoDB" id="10253390at2759"/>
<dbReference type="Proteomes" id="UP000070544">
    <property type="component" value="Unassembled WGS sequence"/>
</dbReference>
<protein>
    <recommendedName>
        <fullName evidence="3">S-adenosyl-L-methionine-dependent methyltransferase</fullName>
    </recommendedName>
</protein>
<dbReference type="PANTHER" id="PTHR47473:SF1">
    <property type="entry name" value="METHYLTRANSFERASE DOMAIN-CONTAINING PROTEIN"/>
    <property type="match status" value="1"/>
</dbReference>
<keyword evidence="2" id="KW-1185">Reference proteome</keyword>
<organism evidence="1 2">
    <name type="scientific">Gonapodya prolifera (strain JEL478)</name>
    <name type="common">Monoblepharis prolifera</name>
    <dbReference type="NCBI Taxonomy" id="1344416"/>
    <lineage>
        <taxon>Eukaryota</taxon>
        <taxon>Fungi</taxon>
        <taxon>Fungi incertae sedis</taxon>
        <taxon>Chytridiomycota</taxon>
        <taxon>Chytridiomycota incertae sedis</taxon>
        <taxon>Monoblepharidomycetes</taxon>
        <taxon>Monoblepharidales</taxon>
        <taxon>Gonapodyaceae</taxon>
        <taxon>Gonapodya</taxon>
    </lineage>
</organism>
<dbReference type="AlphaFoldDB" id="A0A139AA30"/>
<dbReference type="PANTHER" id="PTHR47473">
    <property type="entry name" value="BTA1P"/>
    <property type="match status" value="1"/>
</dbReference>
<proteinExistence type="predicted"/>
<dbReference type="EMBL" id="KQ965776">
    <property type="protein sequence ID" value="KXS13646.1"/>
    <property type="molecule type" value="Genomic_DNA"/>
</dbReference>
<accession>A0A139AA30</accession>
<dbReference type="Gene3D" id="3.40.50.150">
    <property type="entry name" value="Vaccinia Virus protein VP39"/>
    <property type="match status" value="1"/>
</dbReference>
<name>A0A139AA30_GONPJ</name>
<dbReference type="SUPFAM" id="SSF53335">
    <property type="entry name" value="S-adenosyl-L-methionine-dependent methyltransferases"/>
    <property type="match status" value="1"/>
</dbReference>
<evidence type="ECO:0008006" key="3">
    <source>
        <dbReference type="Google" id="ProtNLM"/>
    </source>
</evidence>
<evidence type="ECO:0000313" key="2">
    <source>
        <dbReference type="Proteomes" id="UP000070544"/>
    </source>
</evidence>
<dbReference type="CDD" id="cd02440">
    <property type="entry name" value="AdoMet_MTases"/>
    <property type="match status" value="1"/>
</dbReference>
<dbReference type="Pfam" id="PF13489">
    <property type="entry name" value="Methyltransf_23"/>
    <property type="match status" value="1"/>
</dbReference>
<reference evidence="1 2" key="1">
    <citation type="journal article" date="2015" name="Genome Biol. Evol.">
        <title>Phylogenomic analyses indicate that early fungi evolved digesting cell walls of algal ancestors of land plants.</title>
        <authorList>
            <person name="Chang Y."/>
            <person name="Wang S."/>
            <person name="Sekimoto S."/>
            <person name="Aerts A.L."/>
            <person name="Choi C."/>
            <person name="Clum A."/>
            <person name="LaButti K.M."/>
            <person name="Lindquist E.A."/>
            <person name="Yee Ngan C."/>
            <person name="Ohm R.A."/>
            <person name="Salamov A.A."/>
            <person name="Grigoriev I.V."/>
            <person name="Spatafora J.W."/>
            <person name="Berbee M.L."/>
        </authorList>
    </citation>
    <scope>NUCLEOTIDE SEQUENCE [LARGE SCALE GENOMIC DNA]</scope>
    <source>
        <strain evidence="1 2">JEL478</strain>
    </source>
</reference>
<gene>
    <name evidence="1" type="ORF">M427DRAFT_365724</name>
</gene>
<dbReference type="InterPro" id="IPR029063">
    <property type="entry name" value="SAM-dependent_MTases_sf"/>
</dbReference>
<evidence type="ECO:0000313" key="1">
    <source>
        <dbReference type="EMBL" id="KXS13646.1"/>
    </source>
</evidence>
<sequence>MLERACETVLSEFPNESERVWVDMGGGTGYNIAHLLQYLEKTRGSAAKPVFTKIYCVDLSSSLCAVAKERFAKPDAVPRGVSVEVVCVDGCVWKPPPNVKVHLVTMSYSLSMFESPYPPVDHISSNILKKGGLFSIVDFYTSSSTSATDKQLLTTWFLRHFWQSWFDVDGISLAPERRKYVEFKFKQISATSARNIWMGIPFVRIPYYIFIGRV</sequence>